<dbReference type="GO" id="GO:0015344">
    <property type="term" value="F:siderophore uptake transmembrane transporter activity"/>
    <property type="evidence" value="ECO:0007669"/>
    <property type="project" value="TreeGrafter"/>
</dbReference>
<name>A0A516SI02_9NEIS</name>
<evidence type="ECO:0000256" key="3">
    <source>
        <dbReference type="ARBA" id="ARBA00022448"/>
    </source>
</evidence>
<dbReference type="EMBL" id="CP041730">
    <property type="protein sequence ID" value="QDQ27784.1"/>
    <property type="molecule type" value="Genomic_DNA"/>
</dbReference>
<keyword evidence="6 14" id="KW-0732">Signal</keyword>
<evidence type="ECO:0000256" key="12">
    <source>
        <dbReference type="PROSITE-ProRule" id="PRU01360"/>
    </source>
</evidence>
<dbReference type="Gene3D" id="2.40.170.20">
    <property type="entry name" value="TonB-dependent receptor, beta-barrel domain"/>
    <property type="match status" value="1"/>
</dbReference>
<evidence type="ECO:0000256" key="6">
    <source>
        <dbReference type="ARBA" id="ARBA00022729"/>
    </source>
</evidence>
<dbReference type="PANTHER" id="PTHR32552">
    <property type="entry name" value="FERRICHROME IRON RECEPTOR-RELATED"/>
    <property type="match status" value="1"/>
</dbReference>
<evidence type="ECO:0000256" key="10">
    <source>
        <dbReference type="ARBA" id="ARBA00023170"/>
    </source>
</evidence>
<dbReference type="InterPro" id="IPR000531">
    <property type="entry name" value="Beta-barrel_TonB"/>
</dbReference>
<evidence type="ECO:0000313" key="17">
    <source>
        <dbReference type="EMBL" id="QDQ27784.1"/>
    </source>
</evidence>
<dbReference type="AlphaFoldDB" id="A0A516SI02"/>
<keyword evidence="4 12" id="KW-1134">Transmembrane beta strand</keyword>
<accession>A0A516SI02</accession>
<dbReference type="Pfam" id="PF00593">
    <property type="entry name" value="TonB_dep_Rec_b-barrel"/>
    <property type="match status" value="1"/>
</dbReference>
<evidence type="ECO:0000256" key="7">
    <source>
        <dbReference type="ARBA" id="ARBA00023065"/>
    </source>
</evidence>
<dbReference type="InterPro" id="IPR036942">
    <property type="entry name" value="Beta-barrel_TonB_sf"/>
</dbReference>
<organism evidence="17 18">
    <name type="scientific">Chitinimonas arctica</name>
    <dbReference type="NCBI Taxonomy" id="2594795"/>
    <lineage>
        <taxon>Bacteria</taxon>
        <taxon>Pseudomonadati</taxon>
        <taxon>Pseudomonadota</taxon>
        <taxon>Betaproteobacteria</taxon>
        <taxon>Neisseriales</taxon>
        <taxon>Chitinibacteraceae</taxon>
        <taxon>Chitinimonas</taxon>
    </lineage>
</organism>
<dbReference type="InterPro" id="IPR010105">
    <property type="entry name" value="TonB_sidphr_rcpt"/>
</dbReference>
<dbReference type="InterPro" id="IPR037066">
    <property type="entry name" value="Plug_dom_sf"/>
</dbReference>
<feature type="domain" description="TonB-dependent receptor plug" evidence="16">
    <location>
        <begin position="81"/>
        <end position="179"/>
    </location>
</feature>
<keyword evidence="9 12" id="KW-0472">Membrane</keyword>
<sequence>MREIEKKSSAVRHFAKLPAAVLVASAIGSVAVHAEEVKPAPKTEKVLAPIKVEADRQTDPNGTGSTYKAEFTTVGRTPAAVRDIPQATTSVTQMLMRDRDANTLKEALYNAPGITFNASEGGNSGDGIVMRGFAATNDIFLDNFRDAAQYNRDTFFIDRVEILRGPASMLYGKGSTGGVINQVSKTPFQSDLYSVSGTIGSHNFLRFEGDFNKGLSETSGLRVNMMKQKADSFREGAEQNRWGVAPSVKFGIGTPTEITVGFLHYEEDNIPDYGVPYFRGEPLPIADKFFGLTAIDRERNKVNAGTLDIQHRFAPGVTLHNATRLGKYETDMRASAPRLNTTVTGGELTDASKITRGRPLRLREQDIASNLTDLTFKLDTGALRHELVTGLELTREKLDLTSRAHGVNAQGGNLTCTLPEGTVGNPGANTPVACAPLVTTAIGKVSAQTTGLFIQDLIALNPQFKVLLGARYDRFKTEVDTRPQVGPNAGKVIDARQRKESVWSTRAGLIWQPDSTQSYYAAYGTSFNPSAEAYALDRLGMNTPPEKNKNYEIGAKWDLLNKQLSLRTAIFNTIKTNERQTDVTNTTPSEDYLLSGQRSTKGIELEAAGQINEHWSVFAGYAYMNPRIDKSDVAANVGKRPPNAPSHTANVWTSYRFNDSWKVGFGANSMGKRFADRYSNGSLLANNMSLPAFTRWDGMVEYTHRDLSAQLNVYNLSNKRYYEGFYPGFVTPGTDRSARLTVSYKFW</sequence>
<dbReference type="OrthoDB" id="9790771at2"/>
<dbReference type="Gene3D" id="2.170.130.10">
    <property type="entry name" value="TonB-dependent receptor, plug domain"/>
    <property type="match status" value="1"/>
</dbReference>
<dbReference type="GO" id="GO:0038023">
    <property type="term" value="F:signaling receptor activity"/>
    <property type="evidence" value="ECO:0007669"/>
    <property type="project" value="InterPro"/>
</dbReference>
<dbReference type="InterPro" id="IPR012910">
    <property type="entry name" value="Plug_dom"/>
</dbReference>
<evidence type="ECO:0000313" key="18">
    <source>
        <dbReference type="Proteomes" id="UP000317550"/>
    </source>
</evidence>
<keyword evidence="3 12" id="KW-0813">Transport</keyword>
<evidence type="ECO:0000256" key="2">
    <source>
        <dbReference type="ARBA" id="ARBA00009810"/>
    </source>
</evidence>
<evidence type="ECO:0000256" key="14">
    <source>
        <dbReference type="SAM" id="SignalP"/>
    </source>
</evidence>
<evidence type="ECO:0000256" key="1">
    <source>
        <dbReference type="ARBA" id="ARBA00004571"/>
    </source>
</evidence>
<evidence type="ECO:0000256" key="8">
    <source>
        <dbReference type="ARBA" id="ARBA00023077"/>
    </source>
</evidence>
<dbReference type="CDD" id="cd01347">
    <property type="entry name" value="ligand_gated_channel"/>
    <property type="match status" value="1"/>
</dbReference>
<evidence type="ECO:0000259" key="16">
    <source>
        <dbReference type="Pfam" id="PF07715"/>
    </source>
</evidence>
<comment type="similarity">
    <text evidence="2 12 13">Belongs to the TonB-dependent receptor family.</text>
</comment>
<dbReference type="FunFam" id="2.170.130.10:FF:000001">
    <property type="entry name" value="Catecholate siderophore TonB-dependent receptor"/>
    <property type="match status" value="1"/>
</dbReference>
<reference evidence="18" key="1">
    <citation type="submission" date="2019-07" db="EMBL/GenBank/DDBJ databases">
        <title>Chitinimonas sp. nov., isolated from Ny-Alesund, arctica soil.</title>
        <authorList>
            <person name="Xu Q."/>
            <person name="Peng F."/>
        </authorList>
    </citation>
    <scope>NUCLEOTIDE SEQUENCE [LARGE SCALE GENOMIC DNA]</scope>
    <source>
        <strain evidence="18">R3-44</strain>
    </source>
</reference>
<keyword evidence="5 12" id="KW-0812">Transmembrane</keyword>
<feature type="domain" description="TonB-dependent receptor-like beta-barrel" evidence="15">
    <location>
        <begin position="285"/>
        <end position="716"/>
    </location>
</feature>
<dbReference type="InterPro" id="IPR039426">
    <property type="entry name" value="TonB-dep_rcpt-like"/>
</dbReference>
<feature type="signal peptide" evidence="14">
    <location>
        <begin position="1"/>
        <end position="34"/>
    </location>
</feature>
<dbReference type="GO" id="GO:0009279">
    <property type="term" value="C:cell outer membrane"/>
    <property type="evidence" value="ECO:0007669"/>
    <property type="project" value="UniProtKB-SubCell"/>
</dbReference>
<dbReference type="Proteomes" id="UP000317550">
    <property type="component" value="Chromosome"/>
</dbReference>
<keyword evidence="10 17" id="KW-0675">Receptor</keyword>
<dbReference type="Pfam" id="PF07715">
    <property type="entry name" value="Plug"/>
    <property type="match status" value="1"/>
</dbReference>
<protein>
    <submittedName>
        <fullName evidence="17">TonB-dependent siderophore receptor</fullName>
    </submittedName>
</protein>
<proteinExistence type="inferred from homology"/>
<keyword evidence="11 12" id="KW-0998">Cell outer membrane</keyword>
<keyword evidence="7" id="KW-0406">Ion transport</keyword>
<dbReference type="GO" id="GO:0015891">
    <property type="term" value="P:siderophore transport"/>
    <property type="evidence" value="ECO:0007669"/>
    <property type="project" value="InterPro"/>
</dbReference>
<dbReference type="PROSITE" id="PS52016">
    <property type="entry name" value="TONB_DEPENDENT_REC_3"/>
    <property type="match status" value="1"/>
</dbReference>
<evidence type="ECO:0000256" key="11">
    <source>
        <dbReference type="ARBA" id="ARBA00023237"/>
    </source>
</evidence>
<evidence type="ECO:0000259" key="15">
    <source>
        <dbReference type="Pfam" id="PF00593"/>
    </source>
</evidence>
<dbReference type="KEGG" id="cari:FNU76_16315"/>
<evidence type="ECO:0000256" key="9">
    <source>
        <dbReference type="ARBA" id="ARBA00023136"/>
    </source>
</evidence>
<comment type="subcellular location">
    <subcellularLocation>
        <location evidence="1 12">Cell outer membrane</location>
        <topology evidence="1 12">Multi-pass membrane protein</topology>
    </subcellularLocation>
</comment>
<evidence type="ECO:0000256" key="4">
    <source>
        <dbReference type="ARBA" id="ARBA00022452"/>
    </source>
</evidence>
<gene>
    <name evidence="17" type="ORF">FNU76_16315</name>
</gene>
<evidence type="ECO:0000256" key="13">
    <source>
        <dbReference type="RuleBase" id="RU003357"/>
    </source>
</evidence>
<feature type="chain" id="PRO_5021807418" evidence="14">
    <location>
        <begin position="35"/>
        <end position="747"/>
    </location>
</feature>
<dbReference type="RefSeq" id="WP_144279172.1">
    <property type="nucleotide sequence ID" value="NZ_CP041730.1"/>
</dbReference>
<keyword evidence="18" id="KW-1185">Reference proteome</keyword>
<dbReference type="PANTHER" id="PTHR32552:SF83">
    <property type="entry name" value="BLR3904 PROTEIN"/>
    <property type="match status" value="1"/>
</dbReference>
<dbReference type="NCBIfam" id="TIGR01783">
    <property type="entry name" value="TonB-siderophor"/>
    <property type="match status" value="1"/>
</dbReference>
<dbReference type="SUPFAM" id="SSF56935">
    <property type="entry name" value="Porins"/>
    <property type="match status" value="1"/>
</dbReference>
<evidence type="ECO:0000256" key="5">
    <source>
        <dbReference type="ARBA" id="ARBA00022692"/>
    </source>
</evidence>
<keyword evidence="8 13" id="KW-0798">TonB box</keyword>